<protein>
    <submittedName>
        <fullName evidence="7">ZFY16 protein</fullName>
    </submittedName>
</protein>
<dbReference type="GO" id="GO:0006622">
    <property type="term" value="P:protein targeting to lysosome"/>
    <property type="evidence" value="ECO:0007669"/>
    <property type="project" value="TreeGrafter"/>
</dbReference>
<feature type="domain" description="FYVE-type" evidence="6">
    <location>
        <begin position="410"/>
        <end position="468"/>
    </location>
</feature>
<name>A0A7K6AWD1_UPUEP</name>
<dbReference type="SMART" id="SM00064">
    <property type="entry name" value="FYVE"/>
    <property type="match status" value="1"/>
</dbReference>
<organism evidence="7 8">
    <name type="scientific">Upupa epops</name>
    <name type="common">Eurasian hoopoe</name>
    <dbReference type="NCBI Taxonomy" id="57439"/>
    <lineage>
        <taxon>Eukaryota</taxon>
        <taxon>Metazoa</taxon>
        <taxon>Chordata</taxon>
        <taxon>Craniata</taxon>
        <taxon>Vertebrata</taxon>
        <taxon>Euteleostomi</taxon>
        <taxon>Archelosauria</taxon>
        <taxon>Archosauria</taxon>
        <taxon>Dinosauria</taxon>
        <taxon>Saurischia</taxon>
        <taxon>Theropoda</taxon>
        <taxon>Coelurosauria</taxon>
        <taxon>Aves</taxon>
        <taxon>Neognathae</taxon>
        <taxon>Neoaves</taxon>
        <taxon>Telluraves</taxon>
        <taxon>Coraciimorphae</taxon>
        <taxon>Bucerotiformes</taxon>
        <taxon>Upupidae</taxon>
        <taxon>Upupa</taxon>
    </lineage>
</organism>
<evidence type="ECO:0000256" key="3">
    <source>
        <dbReference type="ARBA" id="ARBA00022833"/>
    </source>
</evidence>
<dbReference type="GO" id="GO:0031901">
    <property type="term" value="C:early endosome membrane"/>
    <property type="evidence" value="ECO:0007669"/>
    <property type="project" value="TreeGrafter"/>
</dbReference>
<dbReference type="PROSITE" id="PS50178">
    <property type="entry name" value="ZF_FYVE"/>
    <property type="match status" value="1"/>
</dbReference>
<feature type="compositionally biased region" description="Polar residues" evidence="5">
    <location>
        <begin position="350"/>
        <end position="362"/>
    </location>
</feature>
<dbReference type="SUPFAM" id="SSF57903">
    <property type="entry name" value="FYVE/PHD zinc finger"/>
    <property type="match status" value="1"/>
</dbReference>
<sequence length="477" mass="52093">VESLPSDLPKRPQLHKCNAVLPENSVLPESTCQTGAKVEVEEKITEDNADDEELNGNEILSTVLTSCILAEDVQISLSDLPVSVRSSLVVTEDKANSLPQNEVVEVISNSLMESHTRKSNADLSGMESFEKTGLNEQDGSVAKICASAVEKSTDGDNHNNENVNYINSQENKALPSAFLEYEVDPYGVDIDSYSDSISPDMTDFSIKEFAVSDAELDDFLYRQSLQSNVLKSSDNDSNLIEADVDEGLLTSVNILDFIEVAEEHMQAKSEEIVNISSDLKPCPTANESESATEETTSCIQGMTESGSETLMSGVCSEGARPKRLLGLSQGAVGQRQQNKTSVLERENQEDTSATTEAPVSGSSIDVAKNSEPVCSGESSSEVERNQMSENVESFKRPAALSWKQPLWVPDSEAPNCMNCQVKFTFTRRRHHCRACGKVFCGVCCKQKCKLQYMEKEARVCTGCYDDINIGKTGFGVF</sequence>
<feature type="non-terminal residue" evidence="7">
    <location>
        <position position="1"/>
    </location>
</feature>
<evidence type="ECO:0000259" key="6">
    <source>
        <dbReference type="PROSITE" id="PS50178"/>
    </source>
</evidence>
<dbReference type="GO" id="GO:0008270">
    <property type="term" value="F:zinc ion binding"/>
    <property type="evidence" value="ECO:0007669"/>
    <property type="project" value="UniProtKB-KW"/>
</dbReference>
<gene>
    <name evidence="7" type="primary">Zfyve16_1</name>
    <name evidence="7" type="ORF">UPUEPO_R15148</name>
</gene>
<dbReference type="GO" id="GO:0016197">
    <property type="term" value="P:endosomal transport"/>
    <property type="evidence" value="ECO:0007669"/>
    <property type="project" value="TreeGrafter"/>
</dbReference>
<dbReference type="Pfam" id="PF01363">
    <property type="entry name" value="FYVE"/>
    <property type="match status" value="1"/>
</dbReference>
<dbReference type="OrthoDB" id="5872154at2759"/>
<accession>A0A7K6AWD1</accession>
<dbReference type="EMBL" id="VZRI01006327">
    <property type="protein sequence ID" value="NWU94335.1"/>
    <property type="molecule type" value="Genomic_DNA"/>
</dbReference>
<dbReference type="AlphaFoldDB" id="A0A7K6AWD1"/>
<keyword evidence="3" id="KW-0862">Zinc</keyword>
<dbReference type="CDD" id="cd15729">
    <property type="entry name" value="FYVE_endofin"/>
    <property type="match status" value="1"/>
</dbReference>
<evidence type="ECO:0000256" key="2">
    <source>
        <dbReference type="ARBA" id="ARBA00022771"/>
    </source>
</evidence>
<dbReference type="PANTHER" id="PTHR46319">
    <property type="entry name" value="ZINC FINGER FYVE DOMAIN-CONTAINING PROTEIN"/>
    <property type="match status" value="1"/>
</dbReference>
<proteinExistence type="predicted"/>
<evidence type="ECO:0000256" key="1">
    <source>
        <dbReference type="ARBA" id="ARBA00022723"/>
    </source>
</evidence>
<dbReference type="Gene3D" id="3.30.40.10">
    <property type="entry name" value="Zinc/RING finger domain, C3HC4 (zinc finger)"/>
    <property type="match status" value="1"/>
</dbReference>
<keyword evidence="1" id="KW-0479">Metal-binding</keyword>
<dbReference type="InterPro" id="IPR017455">
    <property type="entry name" value="Znf_FYVE-rel"/>
</dbReference>
<evidence type="ECO:0000256" key="4">
    <source>
        <dbReference type="PROSITE-ProRule" id="PRU00091"/>
    </source>
</evidence>
<evidence type="ECO:0000313" key="7">
    <source>
        <dbReference type="EMBL" id="NWU94335.1"/>
    </source>
</evidence>
<keyword evidence="8" id="KW-1185">Reference proteome</keyword>
<dbReference type="PANTHER" id="PTHR46319:SF1">
    <property type="entry name" value="ZINC FINGER FYVE DOMAIN-CONTAINING PROTEIN 16"/>
    <property type="match status" value="1"/>
</dbReference>
<reference evidence="7 8" key="1">
    <citation type="submission" date="2019-09" db="EMBL/GenBank/DDBJ databases">
        <title>Bird 10,000 Genomes (B10K) Project - Family phase.</title>
        <authorList>
            <person name="Zhang G."/>
        </authorList>
    </citation>
    <scope>NUCLEOTIDE SEQUENCE [LARGE SCALE GENOMIC DNA]</scope>
    <source>
        <strain evidence="7">B10K-DU-012-37</strain>
    </source>
</reference>
<dbReference type="InterPro" id="IPR013083">
    <property type="entry name" value="Znf_RING/FYVE/PHD"/>
</dbReference>
<dbReference type="FunFam" id="3.30.40.10:FF:000084">
    <property type="entry name" value="Zinc finger, FYVE domain-containing 9b"/>
    <property type="match status" value="1"/>
</dbReference>
<dbReference type="InterPro" id="IPR011011">
    <property type="entry name" value="Znf_FYVE_PHD"/>
</dbReference>
<dbReference type="InterPro" id="IPR000306">
    <property type="entry name" value="Znf_FYVE"/>
</dbReference>
<comment type="caution">
    <text evidence="7">The sequence shown here is derived from an EMBL/GenBank/DDBJ whole genome shotgun (WGS) entry which is preliminary data.</text>
</comment>
<evidence type="ECO:0000256" key="5">
    <source>
        <dbReference type="SAM" id="MobiDB-lite"/>
    </source>
</evidence>
<keyword evidence="2 4" id="KW-0863">Zinc-finger</keyword>
<feature type="region of interest" description="Disordered" evidence="5">
    <location>
        <begin position="326"/>
        <end position="362"/>
    </location>
</feature>
<feature type="non-terminal residue" evidence="7">
    <location>
        <position position="477"/>
    </location>
</feature>
<evidence type="ECO:0000313" key="8">
    <source>
        <dbReference type="Proteomes" id="UP000544127"/>
    </source>
</evidence>
<dbReference type="Proteomes" id="UP000544127">
    <property type="component" value="Unassembled WGS sequence"/>
</dbReference>